<dbReference type="RefSeq" id="WP_283346832.1">
    <property type="nucleotide sequence ID" value="NZ_JASHIF010000034.1"/>
</dbReference>
<keyword evidence="2" id="KW-1185">Reference proteome</keyword>
<reference evidence="1 2" key="1">
    <citation type="submission" date="2023-05" db="EMBL/GenBank/DDBJ databases">
        <title>Novel species of genus Flectobacillus isolated from stream in China.</title>
        <authorList>
            <person name="Lu H."/>
        </authorList>
    </citation>
    <scope>NUCLEOTIDE SEQUENCE [LARGE SCALE GENOMIC DNA]</scope>
    <source>
        <strain evidence="1 2">KCTC 42575</strain>
    </source>
</reference>
<gene>
    <name evidence="1" type="ORF">QM524_25450</name>
</gene>
<dbReference type="Proteomes" id="UP001236507">
    <property type="component" value="Unassembled WGS sequence"/>
</dbReference>
<comment type="caution">
    <text evidence="1">The sequence shown here is derived from an EMBL/GenBank/DDBJ whole genome shotgun (WGS) entry which is preliminary data.</text>
</comment>
<dbReference type="EMBL" id="JASHIF010000034">
    <property type="protein sequence ID" value="MDI9862597.1"/>
    <property type="molecule type" value="Genomic_DNA"/>
</dbReference>
<name>A0ABT6YG72_9BACT</name>
<evidence type="ECO:0000313" key="1">
    <source>
        <dbReference type="EMBL" id="MDI9862597.1"/>
    </source>
</evidence>
<sequence length="91" mass="10625">MDELIRTAEWHIKYRMPSGTNIAFTSKGIPIQVYQNKYLNKRIESAENMIKKFRGFDLAIIYAKEPKTGRDLGEIARFDNETKRLVFSTPL</sequence>
<protein>
    <submittedName>
        <fullName evidence="1">Uncharacterized protein</fullName>
    </submittedName>
</protein>
<organism evidence="1 2">
    <name type="scientific">Flectobacillus roseus</name>
    <dbReference type="NCBI Taxonomy" id="502259"/>
    <lineage>
        <taxon>Bacteria</taxon>
        <taxon>Pseudomonadati</taxon>
        <taxon>Bacteroidota</taxon>
        <taxon>Cytophagia</taxon>
        <taxon>Cytophagales</taxon>
        <taxon>Flectobacillaceae</taxon>
        <taxon>Flectobacillus</taxon>
    </lineage>
</organism>
<proteinExistence type="predicted"/>
<evidence type="ECO:0000313" key="2">
    <source>
        <dbReference type="Proteomes" id="UP001236507"/>
    </source>
</evidence>
<accession>A0ABT6YG72</accession>